<evidence type="ECO:0000256" key="3">
    <source>
        <dbReference type="SAM" id="Phobius"/>
    </source>
</evidence>
<dbReference type="GO" id="GO:0005886">
    <property type="term" value="C:plasma membrane"/>
    <property type="evidence" value="ECO:0007669"/>
    <property type="project" value="TreeGrafter"/>
</dbReference>
<dbReference type="RefSeq" id="WP_152299066.1">
    <property type="nucleotide sequence ID" value="NZ_CP041166.1"/>
</dbReference>
<protein>
    <recommendedName>
        <fullName evidence="1">diguanylate cyclase</fullName>
        <ecNumber evidence="1">2.7.7.65</ecNumber>
    </recommendedName>
</protein>
<dbReference type="Proteomes" id="UP000326061">
    <property type="component" value="Chromosome"/>
</dbReference>
<dbReference type="PROSITE" id="PS50887">
    <property type="entry name" value="GGDEF"/>
    <property type="match status" value="1"/>
</dbReference>
<feature type="domain" description="GGDEF" evidence="4">
    <location>
        <begin position="373"/>
        <end position="510"/>
    </location>
</feature>
<dbReference type="InterPro" id="IPR029787">
    <property type="entry name" value="Nucleotide_cyclase"/>
</dbReference>
<evidence type="ECO:0000256" key="2">
    <source>
        <dbReference type="ARBA" id="ARBA00034247"/>
    </source>
</evidence>
<dbReference type="InterPro" id="IPR043128">
    <property type="entry name" value="Rev_trsase/Diguanyl_cyclase"/>
</dbReference>
<dbReference type="Pfam" id="PF00990">
    <property type="entry name" value="GGDEF"/>
    <property type="match status" value="1"/>
</dbReference>
<dbReference type="EC" id="2.7.7.65" evidence="1"/>
<dbReference type="EMBL" id="CP041166">
    <property type="protein sequence ID" value="QFR43003.1"/>
    <property type="molecule type" value="Genomic_DNA"/>
</dbReference>
<dbReference type="CDD" id="cd01949">
    <property type="entry name" value="GGDEF"/>
    <property type="match status" value="1"/>
</dbReference>
<evidence type="ECO:0000259" key="4">
    <source>
        <dbReference type="PROSITE" id="PS50887"/>
    </source>
</evidence>
<dbReference type="AlphaFoldDB" id="A0AAJ4A3B7"/>
<dbReference type="InterPro" id="IPR050469">
    <property type="entry name" value="Diguanylate_Cyclase"/>
</dbReference>
<dbReference type="GO" id="GO:0052621">
    <property type="term" value="F:diguanylate cyclase activity"/>
    <property type="evidence" value="ECO:0007669"/>
    <property type="project" value="UniProtKB-EC"/>
</dbReference>
<name>A0AAJ4A3B7_9BACT</name>
<dbReference type="KEGG" id="suln:FJR47_03415"/>
<dbReference type="Gene3D" id="3.30.70.270">
    <property type="match status" value="1"/>
</dbReference>
<dbReference type="SMART" id="SM00267">
    <property type="entry name" value="GGDEF"/>
    <property type="match status" value="1"/>
</dbReference>
<evidence type="ECO:0000256" key="1">
    <source>
        <dbReference type="ARBA" id="ARBA00012528"/>
    </source>
</evidence>
<dbReference type="PANTHER" id="PTHR45138:SF9">
    <property type="entry name" value="DIGUANYLATE CYCLASE DGCM-RELATED"/>
    <property type="match status" value="1"/>
</dbReference>
<accession>A0AAJ4A3B7</accession>
<keyword evidence="3" id="KW-1133">Transmembrane helix</keyword>
<feature type="transmembrane region" description="Helical" evidence="3">
    <location>
        <begin position="12"/>
        <end position="36"/>
    </location>
</feature>
<evidence type="ECO:0000313" key="6">
    <source>
        <dbReference type="Proteomes" id="UP000326061"/>
    </source>
</evidence>
<dbReference type="FunFam" id="3.30.70.270:FF:000001">
    <property type="entry name" value="Diguanylate cyclase domain protein"/>
    <property type="match status" value="1"/>
</dbReference>
<evidence type="ECO:0000313" key="5">
    <source>
        <dbReference type="EMBL" id="QFR43003.1"/>
    </source>
</evidence>
<organism evidence="5 6">
    <name type="scientific">Sulfurimonas xiamenensis</name>
    <dbReference type="NCBI Taxonomy" id="2590021"/>
    <lineage>
        <taxon>Bacteria</taxon>
        <taxon>Pseudomonadati</taxon>
        <taxon>Campylobacterota</taxon>
        <taxon>Epsilonproteobacteria</taxon>
        <taxon>Campylobacterales</taxon>
        <taxon>Sulfurimonadaceae</taxon>
        <taxon>Sulfurimonas</taxon>
    </lineage>
</organism>
<keyword evidence="3" id="KW-0812">Transmembrane</keyword>
<dbReference type="PANTHER" id="PTHR45138">
    <property type="entry name" value="REGULATORY COMPONENTS OF SENSORY TRANSDUCTION SYSTEM"/>
    <property type="match status" value="1"/>
</dbReference>
<dbReference type="GO" id="GO:1902201">
    <property type="term" value="P:negative regulation of bacterial-type flagellum-dependent cell motility"/>
    <property type="evidence" value="ECO:0007669"/>
    <property type="project" value="TreeGrafter"/>
</dbReference>
<keyword evidence="3" id="KW-0472">Membrane</keyword>
<dbReference type="SUPFAM" id="SSF55073">
    <property type="entry name" value="Nucleotide cyclase"/>
    <property type="match status" value="1"/>
</dbReference>
<reference evidence="6" key="1">
    <citation type="submission" date="2019-06" db="EMBL/GenBank/DDBJ databases">
        <title>Sulfurimonas gotlandica sp. nov., a chemoautotrophic and psychrotolerant epsilonproteobacterium isolated from a pelagic redoxcline, and an emended description of the genus Sulfurimonas.</title>
        <authorList>
            <person name="Wang S."/>
            <person name="Jiang L."/>
            <person name="Shao Z."/>
        </authorList>
    </citation>
    <scope>NUCLEOTIDE SEQUENCE [LARGE SCALE GENOMIC DNA]</scope>
    <source>
        <strain evidence="6">1-1N</strain>
    </source>
</reference>
<proteinExistence type="predicted"/>
<feature type="transmembrane region" description="Helical" evidence="3">
    <location>
        <begin position="306"/>
        <end position="328"/>
    </location>
</feature>
<keyword evidence="6" id="KW-1185">Reference proteome</keyword>
<sequence length="516" mass="60205">MKILNIEKKSESFKYFVLITIIPILGVIVMFSYAFFHFQQDLDFISHKKRGLKVITEIQKTIFNIQKIRGMVYIKNPNKNSIKNIEIIEEKISKNLVSLKKSLQPIKNGASLKSDLLNFINSVENSSLQHSNFEYLSNIISEFMIFSNRMSYHCELILDSKLSSFILIDNIIYTLPQLIEYNEQIKAAASNAKDKNLTYNQKEYIAVQLNKIKEKLNKLDFNMSLLYKKTQYNELKIYYKKMKEAQNSAISFTKEDLLNREKLSLEHDKNFTLITKNMDLIIGLYNTNLNILNRDLENRLKEIKQLSTYVVIAGLASILFIVYINRFFYSRNRRFINKIQELTITDSMTSLYNRRYFDEVFENNLRIQKRTNQTLIFIILDIDFFKQYNDTYGHQAGDLILKKVAKSLKESLKRAGDMAFRLGGEEFGILSIGMNTSEALLFADNIRKKIENAKIEHKKSIVSDYLTISMGLIIIEPSSINDANEVYKCADEALYRAKENGRNQVVIYDTKSFCRI</sequence>
<dbReference type="NCBIfam" id="TIGR00254">
    <property type="entry name" value="GGDEF"/>
    <property type="match status" value="1"/>
</dbReference>
<gene>
    <name evidence="5" type="ORF">FJR47_03415</name>
</gene>
<dbReference type="GO" id="GO:0043709">
    <property type="term" value="P:cell adhesion involved in single-species biofilm formation"/>
    <property type="evidence" value="ECO:0007669"/>
    <property type="project" value="TreeGrafter"/>
</dbReference>
<comment type="catalytic activity">
    <reaction evidence="2">
        <text>2 GTP = 3',3'-c-di-GMP + 2 diphosphate</text>
        <dbReference type="Rhea" id="RHEA:24898"/>
        <dbReference type="ChEBI" id="CHEBI:33019"/>
        <dbReference type="ChEBI" id="CHEBI:37565"/>
        <dbReference type="ChEBI" id="CHEBI:58805"/>
        <dbReference type="EC" id="2.7.7.65"/>
    </reaction>
</comment>
<dbReference type="InterPro" id="IPR000160">
    <property type="entry name" value="GGDEF_dom"/>
</dbReference>